<dbReference type="SUPFAM" id="SSF56112">
    <property type="entry name" value="Protein kinase-like (PK-like)"/>
    <property type="match status" value="1"/>
</dbReference>
<accession>A0A7S4QGR4</accession>
<reference evidence="2" key="1">
    <citation type="submission" date="2021-01" db="EMBL/GenBank/DDBJ databases">
        <authorList>
            <person name="Corre E."/>
            <person name="Pelletier E."/>
            <person name="Niang G."/>
            <person name="Scheremetjew M."/>
            <person name="Finn R."/>
            <person name="Kale V."/>
            <person name="Holt S."/>
            <person name="Cochrane G."/>
            <person name="Meng A."/>
            <person name="Brown T."/>
            <person name="Cohen L."/>
        </authorList>
    </citation>
    <scope>NUCLEOTIDE SEQUENCE</scope>
    <source>
        <strain evidence="2">CCMP3105</strain>
    </source>
</reference>
<proteinExistence type="predicted"/>
<dbReference type="InterPro" id="IPR000719">
    <property type="entry name" value="Prot_kinase_dom"/>
</dbReference>
<dbReference type="GO" id="GO:0005524">
    <property type="term" value="F:ATP binding"/>
    <property type="evidence" value="ECO:0007669"/>
    <property type="project" value="InterPro"/>
</dbReference>
<organism evidence="2">
    <name type="scientific">Alexandrium monilatum</name>
    <dbReference type="NCBI Taxonomy" id="311494"/>
    <lineage>
        <taxon>Eukaryota</taxon>
        <taxon>Sar</taxon>
        <taxon>Alveolata</taxon>
        <taxon>Dinophyceae</taxon>
        <taxon>Gonyaulacales</taxon>
        <taxon>Pyrocystaceae</taxon>
        <taxon>Alexandrium</taxon>
    </lineage>
</organism>
<dbReference type="GO" id="GO:0004672">
    <property type="term" value="F:protein kinase activity"/>
    <property type="evidence" value="ECO:0007669"/>
    <property type="project" value="InterPro"/>
</dbReference>
<dbReference type="InterPro" id="IPR011009">
    <property type="entry name" value="Kinase-like_dom_sf"/>
</dbReference>
<evidence type="ECO:0000259" key="1">
    <source>
        <dbReference type="PROSITE" id="PS50011"/>
    </source>
</evidence>
<dbReference type="SMART" id="SM00220">
    <property type="entry name" value="S_TKc"/>
    <property type="match status" value="1"/>
</dbReference>
<name>A0A7S4QGR4_9DINO</name>
<dbReference type="Gene3D" id="1.10.510.10">
    <property type="entry name" value="Transferase(Phosphotransferase) domain 1"/>
    <property type="match status" value="1"/>
</dbReference>
<feature type="domain" description="Protein kinase" evidence="1">
    <location>
        <begin position="39"/>
        <end position="311"/>
    </location>
</feature>
<protein>
    <recommendedName>
        <fullName evidence="1">Protein kinase domain-containing protein</fullName>
    </recommendedName>
</protein>
<dbReference type="AlphaFoldDB" id="A0A7S4QGR4"/>
<dbReference type="EMBL" id="HBNR01028374">
    <property type="protein sequence ID" value="CAE4581401.1"/>
    <property type="molecule type" value="Transcribed_RNA"/>
</dbReference>
<sequence length="397" mass="42948">MAPSLTWSEWIYDIARVPGDTYSAWVGNEYRFPSDQGLIVVHEEGPAGRSGSSTRARCTTSGKEYDLRRLRAGADAGGLVTLEALEALEREAKLARKAGVHPHALRCHSALIENVGGSHCRLLLCDPCSTDLGAHLKAHDDKLRPSEIVQVGQHLAFGLGHLHSLSILFGSMMPAGIVRGHDGLWKLGGFHRSAELPLTALEWRNQCVGAECAFGSLDEVPPEARVFSDADMWPEADVWLLGHLLAVMLLKEAGGAVTHGAEKGSTVLSAPTTALEEPLVARMWVLLHWLLASEPSDRPNANESAALVSTVGEARPEEILEEMPPYARRHCTSVAVAAARQLAVDEAVRAAADTDEHDRLVRCLAGLPLSKLRKEIPDTSRVDRLCDNCGVQSEEAE</sequence>
<gene>
    <name evidence="2" type="ORF">AMON00008_LOCUS19288</name>
</gene>
<evidence type="ECO:0000313" key="2">
    <source>
        <dbReference type="EMBL" id="CAE4581401.1"/>
    </source>
</evidence>
<dbReference type="PROSITE" id="PS50011">
    <property type="entry name" value="PROTEIN_KINASE_DOM"/>
    <property type="match status" value="1"/>
</dbReference>